<dbReference type="Pfam" id="PF01569">
    <property type="entry name" value="PAP2"/>
    <property type="match status" value="1"/>
</dbReference>
<evidence type="ECO:0000259" key="7">
    <source>
        <dbReference type="Pfam" id="PF01569"/>
    </source>
</evidence>
<organism evidence="9 10">
    <name type="scientific">Salinomyces thailandicus</name>
    <dbReference type="NCBI Taxonomy" id="706561"/>
    <lineage>
        <taxon>Eukaryota</taxon>
        <taxon>Fungi</taxon>
        <taxon>Dikarya</taxon>
        <taxon>Ascomycota</taxon>
        <taxon>Pezizomycotina</taxon>
        <taxon>Dothideomycetes</taxon>
        <taxon>Dothideomycetidae</taxon>
        <taxon>Mycosphaerellales</taxon>
        <taxon>Teratosphaeriaceae</taxon>
        <taxon>Salinomyces</taxon>
    </lineage>
</organism>
<evidence type="ECO:0000256" key="5">
    <source>
        <dbReference type="ARBA" id="ARBA00038359"/>
    </source>
</evidence>
<keyword evidence="2 6" id="KW-0812">Transmembrane</keyword>
<feature type="transmembrane region" description="Helical" evidence="6">
    <location>
        <begin position="384"/>
        <end position="407"/>
    </location>
</feature>
<evidence type="ECO:0000256" key="4">
    <source>
        <dbReference type="ARBA" id="ARBA00023136"/>
    </source>
</evidence>
<evidence type="ECO:0000259" key="8">
    <source>
        <dbReference type="Pfam" id="PF20684"/>
    </source>
</evidence>
<feature type="transmembrane region" description="Helical" evidence="6">
    <location>
        <begin position="246"/>
        <end position="264"/>
    </location>
</feature>
<proteinExistence type="inferred from homology"/>
<keyword evidence="3 6" id="KW-1133">Transmembrane helix</keyword>
<comment type="caution">
    <text evidence="9">The sequence shown here is derived from an EMBL/GenBank/DDBJ whole genome shotgun (WGS) entry which is preliminary data.</text>
</comment>
<dbReference type="InterPro" id="IPR049326">
    <property type="entry name" value="Rhodopsin_dom_fungi"/>
</dbReference>
<reference evidence="9 10" key="1">
    <citation type="submission" date="2017-03" db="EMBL/GenBank/DDBJ databases">
        <title>Genomes of endolithic fungi from Antarctica.</title>
        <authorList>
            <person name="Coleine C."/>
            <person name="Masonjones S."/>
            <person name="Stajich J.E."/>
        </authorList>
    </citation>
    <scope>NUCLEOTIDE SEQUENCE [LARGE SCALE GENOMIC DNA]</scope>
    <source>
        <strain evidence="9 10">CCFEE 6315</strain>
    </source>
</reference>
<dbReference type="CDD" id="cd03390">
    <property type="entry name" value="PAP2_containing_1_like"/>
    <property type="match status" value="1"/>
</dbReference>
<evidence type="ECO:0000256" key="3">
    <source>
        <dbReference type="ARBA" id="ARBA00022989"/>
    </source>
</evidence>
<dbReference type="InterPro" id="IPR052337">
    <property type="entry name" value="SAT4-like"/>
</dbReference>
<evidence type="ECO:0000313" key="9">
    <source>
        <dbReference type="EMBL" id="TKA24942.1"/>
    </source>
</evidence>
<comment type="subcellular location">
    <subcellularLocation>
        <location evidence="1">Membrane</location>
        <topology evidence="1">Multi-pass membrane protein</topology>
    </subcellularLocation>
</comment>
<dbReference type="Gene3D" id="1.20.144.10">
    <property type="entry name" value="Phosphatidic acid phosphatase type 2/haloperoxidase"/>
    <property type="match status" value="1"/>
</dbReference>
<feature type="transmembrane region" description="Helical" evidence="6">
    <location>
        <begin position="124"/>
        <end position="150"/>
    </location>
</feature>
<feature type="transmembrane region" description="Helical" evidence="6">
    <location>
        <begin position="205"/>
        <end position="226"/>
    </location>
</feature>
<gene>
    <name evidence="9" type="ORF">B0A50_06040</name>
</gene>
<feature type="transmembrane region" description="Helical" evidence="6">
    <location>
        <begin position="648"/>
        <end position="668"/>
    </location>
</feature>
<feature type="transmembrane region" description="Helical" evidence="6">
    <location>
        <begin position="674"/>
        <end position="696"/>
    </location>
</feature>
<dbReference type="InterPro" id="IPR000326">
    <property type="entry name" value="PAP2/HPO"/>
</dbReference>
<keyword evidence="4 6" id="KW-0472">Membrane</keyword>
<dbReference type="OrthoDB" id="8907274at2759"/>
<dbReference type="PANTHER" id="PTHR33048">
    <property type="entry name" value="PTH11-LIKE INTEGRAL MEMBRANE PROTEIN (AFU_ORTHOLOGUE AFUA_5G11245)"/>
    <property type="match status" value="1"/>
</dbReference>
<evidence type="ECO:0000313" key="10">
    <source>
        <dbReference type="Proteomes" id="UP000308549"/>
    </source>
</evidence>
<dbReference type="Proteomes" id="UP000308549">
    <property type="component" value="Unassembled WGS sequence"/>
</dbReference>
<evidence type="ECO:0000256" key="6">
    <source>
        <dbReference type="SAM" id="Phobius"/>
    </source>
</evidence>
<dbReference type="PANTHER" id="PTHR33048:SF47">
    <property type="entry name" value="INTEGRAL MEMBRANE PROTEIN-RELATED"/>
    <property type="match status" value="1"/>
</dbReference>
<feature type="transmembrane region" description="Helical" evidence="6">
    <location>
        <begin position="170"/>
        <end position="193"/>
    </location>
</feature>
<dbReference type="AlphaFoldDB" id="A0A4U0TSQ0"/>
<keyword evidence="10" id="KW-1185">Reference proteome</keyword>
<dbReference type="SUPFAM" id="SSF48317">
    <property type="entry name" value="Acid phosphatase/Vanadium-dependent haloperoxidase"/>
    <property type="match status" value="1"/>
</dbReference>
<feature type="transmembrane region" description="Helical" evidence="6">
    <location>
        <begin position="435"/>
        <end position="457"/>
    </location>
</feature>
<protein>
    <submittedName>
        <fullName evidence="9">Uncharacterized protein</fullName>
    </submittedName>
</protein>
<feature type="transmembrane region" description="Helical" evidence="6">
    <location>
        <begin position="87"/>
        <end position="112"/>
    </location>
</feature>
<name>A0A4U0TSQ0_9PEZI</name>
<feature type="transmembrane region" description="Helical" evidence="6">
    <location>
        <begin position="45"/>
        <end position="67"/>
    </location>
</feature>
<accession>A0A4U0TSQ0</accession>
<feature type="transmembrane region" description="Helical" evidence="6">
    <location>
        <begin position="567"/>
        <end position="587"/>
    </location>
</feature>
<evidence type="ECO:0000256" key="1">
    <source>
        <dbReference type="ARBA" id="ARBA00004141"/>
    </source>
</evidence>
<feature type="domain" description="Rhodopsin" evidence="8">
    <location>
        <begin position="29"/>
        <end position="269"/>
    </location>
</feature>
<dbReference type="EMBL" id="NAJL01000039">
    <property type="protein sequence ID" value="TKA24942.1"/>
    <property type="molecule type" value="Genomic_DNA"/>
</dbReference>
<feature type="transmembrane region" description="Helical" evidence="6">
    <location>
        <begin position="12"/>
        <end position="33"/>
    </location>
</feature>
<comment type="similarity">
    <text evidence="5">Belongs to the SAT4 family.</text>
</comment>
<evidence type="ECO:0000256" key="2">
    <source>
        <dbReference type="ARBA" id="ARBA00022692"/>
    </source>
</evidence>
<sequence>MQLSGHASQAAVYGTTIAFVVAAGMLVTARLATRLYIVRQPGLDDAFVCVGFVFALVMSIAICKQASFGMGLHMDELPKAWLAPCFAWYWAFMWTYYGTLCFTKLSILLQYLRIFPHPWFRKTCFVLIGVVAVWGVWAVLSAIFMCHPVNSFWDVHVFAWDQPNCLPRAAIWYLNGAINVVTDCAIVALPLPVVNSLEMPRKQRYIVMAVFGVGYLTCLVSILRLVYIYPVSTSPDTTWSTPLSAIWSAVEANIGIMCCCTPTLKGCVKKYFPKLMGSIRSQRLLDSEDSAGLGNLTGANNEIKVVIEAPAKAVFPYRASLQKWLQPSILEKSALESFATWDFDEDYDVRLRGDTRHALRKALNTTTTMALDLSWARNIPKRLLISYILDWIIIVALVALSLGLHYVEPYKRPFSLLDLSLAYPYIPDEQIPTTALALLAFVMPVLVILVIAAIFIPGKRVMNSSSRSKWLWLKLWEMEQGWAGLCLSLAASLFITQCTKNLFGKPRPDMLARCNPDLANVAQYVVGGYGQPLTDRWVLVSADICQQTDSSVLANGFRSFPSGHSSFSWAGLLYLTLWLCSKFRLVWPAMSSPLQSAPEAVKDRELLPYRNSHAFTDRNTNGTATTTATSSQDAYEERALLRSTGASAPLFLFVPALVPIAIAVYICSTRYVEFYHFGFDIISGSLIGIVTAYISFRWYHLPLSQGRGWAWGPRSRNRAFIVGVGTDGWIDGLNSGEAWTDGRRGAREDAWNTNRNGNGNANVRMEGV</sequence>
<feature type="domain" description="Phosphatidic acid phosphatase type 2/haloperoxidase" evidence="7">
    <location>
        <begin position="483"/>
        <end position="700"/>
    </location>
</feature>
<dbReference type="InterPro" id="IPR036938">
    <property type="entry name" value="PAP2/HPO_sf"/>
</dbReference>
<dbReference type="GO" id="GO:0016020">
    <property type="term" value="C:membrane"/>
    <property type="evidence" value="ECO:0007669"/>
    <property type="project" value="UniProtKB-SubCell"/>
</dbReference>
<dbReference type="Pfam" id="PF20684">
    <property type="entry name" value="Fung_rhodopsin"/>
    <property type="match status" value="1"/>
</dbReference>